<dbReference type="AlphaFoldDB" id="A0A133UAH9"/>
<sequence>MIFQNKHFSRKDKKATVSVILDKHLKLTIYLKTLTFSVKMHRRFEKIIQIEEGVGENIPSDAET</sequence>
<name>A0A133UAH9_9EURY</name>
<dbReference type="EMBL" id="LHXM01000032">
    <property type="protein sequence ID" value="KXA91185.1"/>
    <property type="molecule type" value="Genomic_DNA"/>
</dbReference>
<comment type="caution">
    <text evidence="1">The sequence shown here is derived from an EMBL/GenBank/DDBJ whole genome shotgun (WGS) entry which is preliminary data.</text>
</comment>
<gene>
    <name evidence="1" type="ORF">AKJ63_01805</name>
</gene>
<keyword evidence="2" id="KW-1185">Reference proteome</keyword>
<evidence type="ECO:0000313" key="1">
    <source>
        <dbReference type="EMBL" id="KXA91185.1"/>
    </source>
</evidence>
<organism evidence="1 2">
    <name type="scientific">candidate division MSBL1 archaeon SCGC-AAA259D18</name>
    <dbReference type="NCBI Taxonomy" id="1698262"/>
    <lineage>
        <taxon>Archaea</taxon>
        <taxon>Methanobacteriati</taxon>
        <taxon>Methanobacteriota</taxon>
        <taxon>candidate division MSBL1</taxon>
    </lineage>
</organism>
<protein>
    <submittedName>
        <fullName evidence="1">Uncharacterized protein</fullName>
    </submittedName>
</protein>
<dbReference type="Proteomes" id="UP000070195">
    <property type="component" value="Unassembled WGS sequence"/>
</dbReference>
<proteinExistence type="predicted"/>
<reference evidence="1 2" key="1">
    <citation type="journal article" date="2016" name="Sci. Rep.">
        <title>Metabolic traits of an uncultured archaeal lineage -MSBL1- from brine pools of the Red Sea.</title>
        <authorList>
            <person name="Mwirichia R."/>
            <person name="Alam I."/>
            <person name="Rashid M."/>
            <person name="Vinu M."/>
            <person name="Ba-Alawi W."/>
            <person name="Anthony Kamau A."/>
            <person name="Kamanda Ngugi D."/>
            <person name="Goker M."/>
            <person name="Klenk H.P."/>
            <person name="Bajic V."/>
            <person name="Stingl U."/>
        </authorList>
    </citation>
    <scope>NUCLEOTIDE SEQUENCE [LARGE SCALE GENOMIC DNA]</scope>
    <source>
        <strain evidence="1">SCGC-AAA259D18</strain>
    </source>
</reference>
<accession>A0A133UAH9</accession>
<evidence type="ECO:0000313" key="2">
    <source>
        <dbReference type="Proteomes" id="UP000070195"/>
    </source>
</evidence>